<comment type="caution">
    <text evidence="1">The sequence shown here is derived from an EMBL/GenBank/DDBJ whole genome shotgun (WGS) entry which is preliminary data.</text>
</comment>
<evidence type="ECO:0000313" key="1">
    <source>
        <dbReference type="EMBL" id="HDD44196.1"/>
    </source>
</evidence>
<sequence length="125" mass="14595">MKTYIELICPVCGRAAGNRILDKTYGSQAELTAKKALLSRVAKHKVDFWEYVINKHEELKNFKHYGIVRECLGGRGQGFKIIEYLTDIESKHFKKLKKAFLLALDRWLSFGFLNKKEIQKILNKY</sequence>
<dbReference type="EMBL" id="DRBS01000193">
    <property type="protein sequence ID" value="HDD44196.1"/>
    <property type="molecule type" value="Genomic_DNA"/>
</dbReference>
<dbReference type="Proteomes" id="UP000886289">
    <property type="component" value="Unassembled WGS sequence"/>
</dbReference>
<accession>A0A7C0U2H6</accession>
<organism evidence="1">
    <name type="scientific">Desulfofervidus auxilii</name>
    <dbReference type="NCBI Taxonomy" id="1621989"/>
    <lineage>
        <taxon>Bacteria</taxon>
        <taxon>Pseudomonadati</taxon>
        <taxon>Thermodesulfobacteriota</taxon>
        <taxon>Candidatus Desulfofervidia</taxon>
        <taxon>Candidatus Desulfofervidales</taxon>
        <taxon>Candidatus Desulfofervidaceae</taxon>
        <taxon>Candidatus Desulfofervidus</taxon>
    </lineage>
</organism>
<dbReference type="AlphaFoldDB" id="A0A7C0U2H6"/>
<name>A0A7C0U2H6_DESA2</name>
<gene>
    <name evidence="1" type="ORF">ENG63_04975</name>
</gene>
<protein>
    <submittedName>
        <fullName evidence="1">Uncharacterized protein</fullName>
    </submittedName>
</protein>
<proteinExistence type="predicted"/>
<reference evidence="1" key="1">
    <citation type="journal article" date="2020" name="mSystems">
        <title>Genome- and Community-Level Interaction Insights into Carbon Utilization and Element Cycling Functions of Hydrothermarchaeota in Hydrothermal Sediment.</title>
        <authorList>
            <person name="Zhou Z."/>
            <person name="Liu Y."/>
            <person name="Xu W."/>
            <person name="Pan J."/>
            <person name="Luo Z.H."/>
            <person name="Li M."/>
        </authorList>
    </citation>
    <scope>NUCLEOTIDE SEQUENCE [LARGE SCALE GENOMIC DNA]</scope>
    <source>
        <strain evidence="1">HyVt-233</strain>
    </source>
</reference>